<organism evidence="1">
    <name type="scientific">Tanacetum cinerariifolium</name>
    <name type="common">Dalmatian daisy</name>
    <name type="synonym">Chrysanthemum cinerariifolium</name>
    <dbReference type="NCBI Taxonomy" id="118510"/>
    <lineage>
        <taxon>Eukaryota</taxon>
        <taxon>Viridiplantae</taxon>
        <taxon>Streptophyta</taxon>
        <taxon>Embryophyta</taxon>
        <taxon>Tracheophyta</taxon>
        <taxon>Spermatophyta</taxon>
        <taxon>Magnoliopsida</taxon>
        <taxon>eudicotyledons</taxon>
        <taxon>Gunneridae</taxon>
        <taxon>Pentapetalae</taxon>
        <taxon>asterids</taxon>
        <taxon>campanulids</taxon>
        <taxon>Asterales</taxon>
        <taxon>Asteraceae</taxon>
        <taxon>Asteroideae</taxon>
        <taxon>Anthemideae</taxon>
        <taxon>Anthemidinae</taxon>
        <taxon>Tanacetum</taxon>
    </lineage>
</organism>
<dbReference type="EMBL" id="BKCJ011373518">
    <property type="protein sequence ID" value="GFD27018.1"/>
    <property type="molecule type" value="Genomic_DNA"/>
</dbReference>
<gene>
    <name evidence="1" type="ORF">Tci_898987</name>
</gene>
<protein>
    <submittedName>
        <fullName evidence="1">Retrotransposon protein, putative, Ty1-copia subclass</fullName>
    </submittedName>
</protein>
<comment type="caution">
    <text evidence="1">The sequence shown here is derived from an EMBL/GenBank/DDBJ whole genome shotgun (WGS) entry which is preliminary data.</text>
</comment>
<dbReference type="AlphaFoldDB" id="A0A699UZP1"/>
<accession>A0A699UZP1</accession>
<evidence type="ECO:0000313" key="1">
    <source>
        <dbReference type="EMBL" id="GFD27018.1"/>
    </source>
</evidence>
<sequence length="69" mass="7851">NPGDLHWIAMKTILKYLRNTKDMFLVYGGNLEAELKVECYCDAGFETNRDDTNLKAEYIDDSEAGMEAV</sequence>
<reference evidence="1" key="1">
    <citation type="journal article" date="2019" name="Sci. Rep.">
        <title>Draft genome of Tanacetum cinerariifolium, the natural source of mosquito coil.</title>
        <authorList>
            <person name="Yamashiro T."/>
            <person name="Shiraishi A."/>
            <person name="Satake H."/>
            <person name="Nakayama K."/>
        </authorList>
    </citation>
    <scope>NUCLEOTIDE SEQUENCE</scope>
</reference>
<name>A0A699UZP1_TANCI</name>
<proteinExistence type="predicted"/>
<feature type="non-terminal residue" evidence="1">
    <location>
        <position position="1"/>
    </location>
</feature>